<dbReference type="EMBL" id="CP012900">
    <property type="protein sequence ID" value="ALJ26879.1"/>
    <property type="molecule type" value="Genomic_DNA"/>
</dbReference>
<dbReference type="KEGG" id="sacz:AOT14_04290"/>
<name>A0A0S1AVQ7_9GAMM</name>
<dbReference type="PROSITE" id="PS51257">
    <property type="entry name" value="PROKAR_LIPOPROTEIN"/>
    <property type="match status" value="1"/>
</dbReference>
<accession>A0A0S1AVQ7</accession>
<sequence>MRHGARPRGMDAVAAPLRRLSLAAACLVLGACGQRDAFNHAADATPHQRELERAFAICAGCHDTRADLGHRVGPNLHGVIGRRAGTAPGYAYSEAMRASGIVWDARTLDAFLASPQKQVPGTRMPNATSDPQRRRAVIEYLSEPPR</sequence>
<protein>
    <submittedName>
        <fullName evidence="8">Cytochrome C</fullName>
    </submittedName>
</protein>
<evidence type="ECO:0000313" key="8">
    <source>
        <dbReference type="EMBL" id="ALJ26879.1"/>
    </source>
</evidence>
<dbReference type="Pfam" id="PF00034">
    <property type="entry name" value="Cytochrom_C"/>
    <property type="match status" value="1"/>
</dbReference>
<dbReference type="PRINTS" id="PR00604">
    <property type="entry name" value="CYTCHRMECIAB"/>
</dbReference>
<proteinExistence type="predicted"/>
<evidence type="ECO:0000256" key="1">
    <source>
        <dbReference type="ARBA" id="ARBA00022448"/>
    </source>
</evidence>
<evidence type="ECO:0000256" key="4">
    <source>
        <dbReference type="ARBA" id="ARBA00022982"/>
    </source>
</evidence>
<dbReference type="InterPro" id="IPR002327">
    <property type="entry name" value="Cyt_c_1A/1B"/>
</dbReference>
<dbReference type="GO" id="GO:0046872">
    <property type="term" value="F:metal ion binding"/>
    <property type="evidence" value="ECO:0007669"/>
    <property type="project" value="UniProtKB-KW"/>
</dbReference>
<keyword evidence="4" id="KW-0249">Electron transport</keyword>
<evidence type="ECO:0000259" key="7">
    <source>
        <dbReference type="PROSITE" id="PS51007"/>
    </source>
</evidence>
<keyword evidence="5 6" id="KW-0408">Iron</keyword>
<dbReference type="PROSITE" id="PS51007">
    <property type="entry name" value="CYTC"/>
    <property type="match status" value="1"/>
</dbReference>
<keyword evidence="1" id="KW-0813">Transport</keyword>
<gene>
    <name evidence="8" type="ORF">AOT14_04290</name>
</gene>
<evidence type="ECO:0000256" key="5">
    <source>
        <dbReference type="ARBA" id="ARBA00023004"/>
    </source>
</evidence>
<dbReference type="InterPro" id="IPR036909">
    <property type="entry name" value="Cyt_c-like_dom_sf"/>
</dbReference>
<dbReference type="AlphaFoldDB" id="A0A0S1AVQ7"/>
<keyword evidence="3 6" id="KW-0479">Metal-binding</keyword>
<keyword evidence="9" id="KW-1185">Reference proteome</keyword>
<evidence type="ECO:0000256" key="3">
    <source>
        <dbReference type="ARBA" id="ARBA00022723"/>
    </source>
</evidence>
<feature type="domain" description="Cytochrome c" evidence="7">
    <location>
        <begin position="42"/>
        <end position="145"/>
    </location>
</feature>
<reference evidence="8 9" key="1">
    <citation type="journal article" date="2015" name="Genome Announc.">
        <title>Complete Genome Sequencing of Stenotrophomonas acidaminiphila ZAC14D2_NAIMI4_2, a Multidrug-Resistant Strain Isolated from Sediments of a Polluted River in Mexico, Uncovers New Antibiotic Resistance Genes and a Novel Class-II Lasso Peptide Biosynthesis Gene Cluster.</title>
        <authorList>
            <person name="Vinuesa P."/>
            <person name="Ochoa-Sanchez L.E."/>
        </authorList>
    </citation>
    <scope>NUCLEOTIDE SEQUENCE [LARGE SCALE GENOMIC DNA]</scope>
    <source>
        <strain evidence="8 9">ZAC14D2_NAIMI4_2</strain>
    </source>
</reference>
<evidence type="ECO:0000256" key="6">
    <source>
        <dbReference type="PROSITE-ProRule" id="PRU00433"/>
    </source>
</evidence>
<organism evidence="8 9">
    <name type="scientific">Stenotrophomonas acidaminiphila</name>
    <dbReference type="NCBI Taxonomy" id="128780"/>
    <lineage>
        <taxon>Bacteria</taxon>
        <taxon>Pseudomonadati</taxon>
        <taxon>Pseudomonadota</taxon>
        <taxon>Gammaproteobacteria</taxon>
        <taxon>Lysobacterales</taxon>
        <taxon>Lysobacteraceae</taxon>
        <taxon>Stenotrophomonas</taxon>
    </lineage>
</organism>
<dbReference type="GO" id="GO:0020037">
    <property type="term" value="F:heme binding"/>
    <property type="evidence" value="ECO:0007669"/>
    <property type="project" value="InterPro"/>
</dbReference>
<dbReference type="Gene3D" id="1.10.760.10">
    <property type="entry name" value="Cytochrome c-like domain"/>
    <property type="match status" value="1"/>
</dbReference>
<keyword evidence="2 6" id="KW-0349">Heme</keyword>
<dbReference type="InterPro" id="IPR009056">
    <property type="entry name" value="Cyt_c-like_dom"/>
</dbReference>
<dbReference type="PANTHER" id="PTHR11961">
    <property type="entry name" value="CYTOCHROME C"/>
    <property type="match status" value="1"/>
</dbReference>
<dbReference type="PATRIC" id="fig|128780.6.peg.437"/>
<dbReference type="Proteomes" id="UP000061010">
    <property type="component" value="Chromosome"/>
</dbReference>
<dbReference type="SUPFAM" id="SSF46626">
    <property type="entry name" value="Cytochrome c"/>
    <property type="match status" value="1"/>
</dbReference>
<dbReference type="GO" id="GO:0009055">
    <property type="term" value="F:electron transfer activity"/>
    <property type="evidence" value="ECO:0007669"/>
    <property type="project" value="InterPro"/>
</dbReference>
<evidence type="ECO:0000256" key="2">
    <source>
        <dbReference type="ARBA" id="ARBA00022617"/>
    </source>
</evidence>
<evidence type="ECO:0000313" key="9">
    <source>
        <dbReference type="Proteomes" id="UP000061010"/>
    </source>
</evidence>